<dbReference type="SUPFAM" id="SSF54909">
    <property type="entry name" value="Dimeric alpha+beta barrel"/>
    <property type="match status" value="1"/>
</dbReference>
<evidence type="ECO:0000313" key="4">
    <source>
        <dbReference type="RefSeq" id="XP_014500598.1"/>
    </source>
</evidence>
<dbReference type="PANTHER" id="PTHR33178">
    <property type="match status" value="1"/>
</dbReference>
<dbReference type="PANTHER" id="PTHR33178:SF10">
    <property type="entry name" value="STRESS-RESPONSE A_B BARREL DOMAIN-CONTAINING PROTEIN"/>
    <property type="match status" value="1"/>
</dbReference>
<dbReference type="Pfam" id="PF07876">
    <property type="entry name" value="Dabb"/>
    <property type="match status" value="1"/>
</dbReference>
<feature type="domain" description="Stress-response A/B barrel" evidence="2">
    <location>
        <begin position="8"/>
        <end position="105"/>
    </location>
</feature>
<dbReference type="OrthoDB" id="1601230at2759"/>
<dbReference type="InterPro" id="IPR044662">
    <property type="entry name" value="HS1/DABB1-like"/>
</dbReference>
<dbReference type="KEGG" id="vra:106761551"/>
<name>A0A1S3U3J6_VIGRR</name>
<evidence type="ECO:0000313" key="3">
    <source>
        <dbReference type="Proteomes" id="UP000087766"/>
    </source>
</evidence>
<dbReference type="SMART" id="SM00886">
    <property type="entry name" value="Dabb"/>
    <property type="match status" value="1"/>
</dbReference>
<dbReference type="GeneID" id="106761551"/>
<organism evidence="3 4">
    <name type="scientific">Vigna radiata var. radiata</name>
    <name type="common">Mung bean</name>
    <name type="synonym">Phaseolus aureus</name>
    <dbReference type="NCBI Taxonomy" id="3916"/>
    <lineage>
        <taxon>Eukaryota</taxon>
        <taxon>Viridiplantae</taxon>
        <taxon>Streptophyta</taxon>
        <taxon>Embryophyta</taxon>
        <taxon>Tracheophyta</taxon>
        <taxon>Spermatophyta</taxon>
        <taxon>Magnoliopsida</taxon>
        <taxon>eudicotyledons</taxon>
        <taxon>Gunneridae</taxon>
        <taxon>Pentapetalae</taxon>
        <taxon>rosids</taxon>
        <taxon>fabids</taxon>
        <taxon>Fabales</taxon>
        <taxon>Fabaceae</taxon>
        <taxon>Papilionoideae</taxon>
        <taxon>50 kb inversion clade</taxon>
        <taxon>NPAAA clade</taxon>
        <taxon>indigoferoid/millettioid clade</taxon>
        <taxon>Phaseoleae</taxon>
        <taxon>Vigna</taxon>
    </lineage>
</organism>
<keyword evidence="3" id="KW-1185">Reference proteome</keyword>
<dbReference type="AlphaFoldDB" id="A0A1S3U3J6"/>
<evidence type="ECO:0000259" key="2">
    <source>
        <dbReference type="PROSITE" id="PS51502"/>
    </source>
</evidence>
<dbReference type="STRING" id="3916.A0A1S3U3J6"/>
<accession>A0A1S3U3J6</accession>
<evidence type="ECO:0000256" key="1">
    <source>
        <dbReference type="ARBA" id="ARBA00011738"/>
    </source>
</evidence>
<sequence length="114" mass="13131">MAEAKKEVRLVILAKFKEDATPEKIEEAITEYAKLVDVIPAMNSFHWGKDESAKVNLHLHEGYTHIFESSFDSIEGVQEYEDHPDHAVFEKLLLSRTEKLLAFTYQPTIVNLQK</sequence>
<reference evidence="4" key="2">
    <citation type="submission" date="2025-08" db="UniProtKB">
        <authorList>
            <consortium name="RefSeq"/>
        </authorList>
    </citation>
    <scope>IDENTIFICATION</scope>
    <source>
        <tissue evidence="4">Leaf</tissue>
    </source>
</reference>
<dbReference type="InterPro" id="IPR011008">
    <property type="entry name" value="Dimeric_a/b-barrel"/>
</dbReference>
<dbReference type="Gene3D" id="3.30.70.100">
    <property type="match status" value="1"/>
</dbReference>
<gene>
    <name evidence="4" type="primary">LOC106761551</name>
</gene>
<dbReference type="Proteomes" id="UP000087766">
    <property type="component" value="Chromosome 5"/>
</dbReference>
<dbReference type="RefSeq" id="XP_014500598.1">
    <property type="nucleotide sequence ID" value="XM_014645112.2"/>
</dbReference>
<proteinExistence type="predicted"/>
<dbReference type="PROSITE" id="PS51502">
    <property type="entry name" value="S_R_A_B_BARREL"/>
    <property type="match status" value="1"/>
</dbReference>
<reference evidence="3" key="1">
    <citation type="journal article" date="2014" name="Nat. Commun.">
        <title>Genome sequence of mungbean and insights into evolution within Vigna species.</title>
        <authorList>
            <person name="Kang Y.J."/>
            <person name="Kim S.K."/>
            <person name="Kim M.Y."/>
            <person name="Lestari P."/>
            <person name="Kim K.H."/>
            <person name="Ha B.K."/>
            <person name="Jun T.H."/>
            <person name="Hwang W.J."/>
            <person name="Lee T."/>
            <person name="Lee J."/>
            <person name="Shim S."/>
            <person name="Yoon M.Y."/>
            <person name="Jang Y.E."/>
            <person name="Han K.S."/>
            <person name="Taeprayoon P."/>
            <person name="Yoon N."/>
            <person name="Somta P."/>
            <person name="Tanya P."/>
            <person name="Kim K.S."/>
            <person name="Gwag J.G."/>
            <person name="Moon J.K."/>
            <person name="Lee Y.H."/>
            <person name="Park B.S."/>
            <person name="Bombarely A."/>
            <person name="Doyle J.J."/>
            <person name="Jackson S.A."/>
            <person name="Schafleitner R."/>
            <person name="Srinives P."/>
            <person name="Varshney R.K."/>
            <person name="Lee S.H."/>
        </authorList>
    </citation>
    <scope>NUCLEOTIDE SEQUENCE [LARGE SCALE GENOMIC DNA]</scope>
    <source>
        <strain evidence="3">cv. VC1973A</strain>
    </source>
</reference>
<comment type="subunit">
    <text evidence="1">Homodimer.</text>
</comment>
<dbReference type="GO" id="GO:0009865">
    <property type="term" value="P:pollen tube adhesion"/>
    <property type="evidence" value="ECO:0007669"/>
    <property type="project" value="TreeGrafter"/>
</dbReference>
<dbReference type="InterPro" id="IPR013097">
    <property type="entry name" value="Dabb"/>
</dbReference>
<protein>
    <submittedName>
        <fullName evidence="4">Stress-response A/B barrel domain-containing protein HS1</fullName>
    </submittedName>
</protein>